<dbReference type="Proteomes" id="UP000886886">
    <property type="component" value="Unassembled WGS sequence"/>
</dbReference>
<evidence type="ECO:0000256" key="6">
    <source>
        <dbReference type="ARBA" id="ARBA00023157"/>
    </source>
</evidence>
<dbReference type="GO" id="GO:0019301">
    <property type="term" value="P:rhamnose catabolic process"/>
    <property type="evidence" value="ECO:0007669"/>
    <property type="project" value="InterPro"/>
</dbReference>
<dbReference type="PANTHER" id="PTHR10196">
    <property type="entry name" value="SUGAR KINASE"/>
    <property type="match status" value="1"/>
</dbReference>
<dbReference type="Pfam" id="PF02782">
    <property type="entry name" value="FGGY_C"/>
    <property type="match status" value="1"/>
</dbReference>
<keyword evidence="6" id="KW-1015">Disulfide bond</keyword>
<evidence type="ECO:0000313" key="10">
    <source>
        <dbReference type="EMBL" id="HIQ95224.1"/>
    </source>
</evidence>
<reference evidence="10" key="1">
    <citation type="submission" date="2020-10" db="EMBL/GenBank/DDBJ databases">
        <authorList>
            <person name="Gilroy R."/>
        </authorList>
    </citation>
    <scope>NUCLEOTIDE SEQUENCE</scope>
    <source>
        <strain evidence="10">ChiSjej3B21-11622</strain>
    </source>
</reference>
<gene>
    <name evidence="10" type="ORF">IAB26_01550</name>
</gene>
<comment type="similarity">
    <text evidence="1">Belongs to the FGGY kinase family.</text>
</comment>
<keyword evidence="7" id="KW-0684">Rhamnose metabolism</keyword>
<reference evidence="10" key="2">
    <citation type="journal article" date="2021" name="PeerJ">
        <title>Extensive microbial diversity within the chicken gut microbiome revealed by metagenomics and culture.</title>
        <authorList>
            <person name="Gilroy R."/>
            <person name="Ravi A."/>
            <person name="Getino M."/>
            <person name="Pursley I."/>
            <person name="Horton D.L."/>
            <person name="Alikhan N.F."/>
            <person name="Baker D."/>
            <person name="Gharbi K."/>
            <person name="Hall N."/>
            <person name="Watson M."/>
            <person name="Adriaenssens E.M."/>
            <person name="Foster-Nyarko E."/>
            <person name="Jarju S."/>
            <person name="Secka A."/>
            <person name="Antonio M."/>
            <person name="Oren A."/>
            <person name="Chaudhuri R.R."/>
            <person name="La Ragione R."/>
            <person name="Hildebrand F."/>
            <person name="Pallen M.J."/>
        </authorList>
    </citation>
    <scope>NUCLEOTIDE SEQUENCE</scope>
    <source>
        <strain evidence="10">ChiSjej3B21-11622</strain>
    </source>
</reference>
<dbReference type="InterPro" id="IPR043129">
    <property type="entry name" value="ATPase_NBD"/>
</dbReference>
<feature type="domain" description="Carbohydrate kinase FGGY C-terminal" evidence="9">
    <location>
        <begin position="259"/>
        <end position="448"/>
    </location>
</feature>
<dbReference type="GO" id="GO:0008993">
    <property type="term" value="F:rhamnulokinase activity"/>
    <property type="evidence" value="ECO:0007669"/>
    <property type="project" value="InterPro"/>
</dbReference>
<proteinExistence type="inferred from homology"/>
<dbReference type="SUPFAM" id="SSF53067">
    <property type="entry name" value="Actin-like ATPase domain"/>
    <property type="match status" value="2"/>
</dbReference>
<keyword evidence="5" id="KW-0067">ATP-binding</keyword>
<evidence type="ECO:0000259" key="8">
    <source>
        <dbReference type="Pfam" id="PF00370"/>
    </source>
</evidence>
<evidence type="ECO:0000259" key="9">
    <source>
        <dbReference type="Pfam" id="PF02782"/>
    </source>
</evidence>
<keyword evidence="2" id="KW-0808">Transferase</keyword>
<keyword evidence="3" id="KW-0547">Nucleotide-binding</keyword>
<dbReference type="GO" id="GO:0006071">
    <property type="term" value="P:glycerol metabolic process"/>
    <property type="evidence" value="ECO:0007669"/>
    <property type="project" value="TreeGrafter"/>
</dbReference>
<evidence type="ECO:0000256" key="2">
    <source>
        <dbReference type="ARBA" id="ARBA00022679"/>
    </source>
</evidence>
<comment type="caution">
    <text evidence="10">The sequence shown here is derived from an EMBL/GenBank/DDBJ whole genome shotgun (WGS) entry which is preliminary data.</text>
</comment>
<sequence length="474" mass="53108">MGEKIYNLAFDFGASSGRMILSTYQDGKIELEELHRFPNDPVRVGKHFYWDTFRLFHELKQGLKKAAAKKIPIQSLAIDTWGVDYALLDKEGNIIGNPINYRDDRTIGVIEEVGKVVPLKEIYERTGIQFMNFNTLFQLYADKKMRPDIYEKADRLLFMPELFGYLLTGKKYNEYTFASTGEMLDAKKRDWDFELIEKVGLRTDILGELVKPGTIIGDLSPEVVEETGLSGVKVIAVGSHDTASAVAGTPLESKDAIFLSCGTWSLMGMELDEPILTEQSFEYNYTNEGGVEGKIRYLKNINGLWIMQNLRKNWCEFEGEVSFPDIIKASREAERKDFCIDPNDPRFTAPYNMMKEVIGYCEEHGQGTPKGLGEIAMAIYNGLTQEYGKVVRELELLTGKDVPCINMVGGGIQDQLLCELTAKNTGKRVVAGPIEGSVLGNVVMQLKALGAISSLEEGRAVVKASFEQKEHLPQ</sequence>
<dbReference type="InterPro" id="IPR018484">
    <property type="entry name" value="FGGY_N"/>
</dbReference>
<dbReference type="Gene3D" id="3.30.420.40">
    <property type="match status" value="2"/>
</dbReference>
<accession>A0A9D1D0Z7</accession>
<dbReference type="GO" id="GO:0005829">
    <property type="term" value="C:cytosol"/>
    <property type="evidence" value="ECO:0007669"/>
    <property type="project" value="TreeGrafter"/>
</dbReference>
<organism evidence="10 11">
    <name type="scientific">Candidatus Limivivens merdigallinarum</name>
    <dbReference type="NCBI Taxonomy" id="2840859"/>
    <lineage>
        <taxon>Bacteria</taxon>
        <taxon>Bacillati</taxon>
        <taxon>Bacillota</taxon>
        <taxon>Clostridia</taxon>
        <taxon>Lachnospirales</taxon>
        <taxon>Lachnospiraceae</taxon>
        <taxon>Lachnospiraceae incertae sedis</taxon>
        <taxon>Candidatus Limivivens</taxon>
    </lineage>
</organism>
<dbReference type="PANTHER" id="PTHR10196:SF93">
    <property type="entry name" value="L-RHAMNULOKINASE"/>
    <property type="match status" value="1"/>
</dbReference>
<keyword evidence="4" id="KW-0418">Kinase</keyword>
<dbReference type="GO" id="GO:0005524">
    <property type="term" value="F:ATP binding"/>
    <property type="evidence" value="ECO:0007669"/>
    <property type="project" value="UniProtKB-KW"/>
</dbReference>
<evidence type="ECO:0000256" key="5">
    <source>
        <dbReference type="ARBA" id="ARBA00022840"/>
    </source>
</evidence>
<feature type="domain" description="Carbohydrate kinase FGGY N-terminal" evidence="8">
    <location>
        <begin position="6"/>
        <end position="248"/>
    </location>
</feature>
<dbReference type="InterPro" id="IPR013449">
    <property type="entry name" value="Rhamnulokinase"/>
</dbReference>
<evidence type="ECO:0000256" key="7">
    <source>
        <dbReference type="ARBA" id="ARBA00023308"/>
    </source>
</evidence>
<evidence type="ECO:0000256" key="3">
    <source>
        <dbReference type="ARBA" id="ARBA00022741"/>
    </source>
</evidence>
<dbReference type="GO" id="GO:0004370">
    <property type="term" value="F:glycerol kinase activity"/>
    <property type="evidence" value="ECO:0007669"/>
    <property type="project" value="TreeGrafter"/>
</dbReference>
<dbReference type="InterPro" id="IPR018485">
    <property type="entry name" value="FGGY_C"/>
</dbReference>
<evidence type="ECO:0000313" key="11">
    <source>
        <dbReference type="Proteomes" id="UP000886886"/>
    </source>
</evidence>
<evidence type="ECO:0000256" key="1">
    <source>
        <dbReference type="ARBA" id="ARBA00009156"/>
    </source>
</evidence>
<name>A0A9D1D0Z7_9FIRM</name>
<dbReference type="EMBL" id="DVFT01000020">
    <property type="protein sequence ID" value="HIQ95224.1"/>
    <property type="molecule type" value="Genomic_DNA"/>
</dbReference>
<protein>
    <submittedName>
        <fullName evidence="10">Rhamnulokinase</fullName>
    </submittedName>
</protein>
<evidence type="ECO:0000256" key="4">
    <source>
        <dbReference type="ARBA" id="ARBA00022777"/>
    </source>
</evidence>
<dbReference type="AlphaFoldDB" id="A0A9D1D0Z7"/>
<dbReference type="Pfam" id="PF00370">
    <property type="entry name" value="FGGY_N"/>
    <property type="match status" value="1"/>
</dbReference>
<dbReference type="CDD" id="cd07771">
    <property type="entry name" value="ASKHA_NBD_FGGY_RhaB-like"/>
    <property type="match status" value="1"/>
</dbReference>